<reference evidence="2" key="1">
    <citation type="submission" date="2016-10" db="EMBL/GenBank/DDBJ databases">
        <authorList>
            <person name="Varghese N."/>
            <person name="Submissions S."/>
        </authorList>
    </citation>
    <scope>NUCLEOTIDE SEQUENCE [LARGE SCALE GENOMIC DNA]</scope>
    <source>
        <strain evidence="2">LMG 26416</strain>
    </source>
</reference>
<dbReference type="STRING" id="416943.SAMN05445871_3907"/>
<organism evidence="1 2">
    <name type="scientific">Paraburkholderia caballeronis</name>
    <dbReference type="NCBI Taxonomy" id="416943"/>
    <lineage>
        <taxon>Bacteria</taxon>
        <taxon>Pseudomonadati</taxon>
        <taxon>Pseudomonadota</taxon>
        <taxon>Betaproteobacteria</taxon>
        <taxon>Burkholderiales</taxon>
        <taxon>Burkholderiaceae</taxon>
        <taxon>Paraburkholderia</taxon>
    </lineage>
</organism>
<keyword evidence="2" id="KW-1185">Reference proteome</keyword>
<dbReference type="AlphaFoldDB" id="A0A1H7LAR4"/>
<dbReference type="InterPro" id="IPR025148">
    <property type="entry name" value="AtzG-like"/>
</dbReference>
<dbReference type="RefSeq" id="WP_090547902.1">
    <property type="nucleotide sequence ID" value="NZ_FNSR01000002.1"/>
</dbReference>
<sequence>MSDDHASPHDSAALAAYVDAALTLHVPGLAPDAAARVHEQFARVAAIAAPVLAFALHADDEPAPVYRP</sequence>
<evidence type="ECO:0008006" key="3">
    <source>
        <dbReference type="Google" id="ProtNLM"/>
    </source>
</evidence>
<dbReference type="Pfam" id="PF13318">
    <property type="entry name" value="AtzG-like"/>
    <property type="match status" value="1"/>
</dbReference>
<protein>
    <recommendedName>
        <fullName evidence="3">DUF4089 domain-containing protein</fullName>
    </recommendedName>
</protein>
<evidence type="ECO:0000313" key="1">
    <source>
        <dbReference type="EMBL" id="SEK95984.1"/>
    </source>
</evidence>
<dbReference type="Proteomes" id="UP000199120">
    <property type="component" value="Unassembled WGS sequence"/>
</dbReference>
<dbReference type="EMBL" id="FOAJ01000004">
    <property type="protein sequence ID" value="SEK95984.1"/>
    <property type="molecule type" value="Genomic_DNA"/>
</dbReference>
<accession>A0A1H7LAR4</accession>
<gene>
    <name evidence="1" type="ORF">SAMN05192542_104269</name>
</gene>
<evidence type="ECO:0000313" key="2">
    <source>
        <dbReference type="Proteomes" id="UP000199120"/>
    </source>
</evidence>
<proteinExistence type="predicted"/>
<name>A0A1H7LAR4_9BURK</name>